<evidence type="ECO:0000256" key="11">
    <source>
        <dbReference type="ARBA" id="ARBA00023286"/>
    </source>
</evidence>
<keyword evidence="4 14" id="KW-0812">Transmembrane</keyword>
<dbReference type="SMART" id="SM00079">
    <property type="entry name" value="PBPe"/>
    <property type="match status" value="1"/>
</dbReference>
<feature type="transmembrane region" description="Helical" evidence="14">
    <location>
        <begin position="807"/>
        <end position="827"/>
    </location>
</feature>
<dbReference type="InterPro" id="IPR000337">
    <property type="entry name" value="GPCR_3"/>
</dbReference>
<dbReference type="GO" id="GO:0004930">
    <property type="term" value="F:G protein-coupled receptor activity"/>
    <property type="evidence" value="ECO:0007669"/>
    <property type="project" value="InterPro"/>
</dbReference>
<dbReference type="GO" id="GO:0009611">
    <property type="term" value="P:response to wounding"/>
    <property type="evidence" value="ECO:0007669"/>
    <property type="project" value="UniProtKB-ARBA"/>
</dbReference>
<dbReference type="PIRSF" id="PIRSF037090">
    <property type="entry name" value="Iontro_Glu-like_rcpt_pln"/>
    <property type="match status" value="1"/>
</dbReference>
<dbReference type="InterPro" id="IPR015683">
    <property type="entry name" value="Ionotropic_Glu_rcpt"/>
</dbReference>
<dbReference type="GO" id="GO:1901701">
    <property type="term" value="P:cellular response to oxygen-containing compound"/>
    <property type="evidence" value="ECO:0007669"/>
    <property type="project" value="UniProtKB-ARBA"/>
</dbReference>
<dbReference type="PRINTS" id="PR01176">
    <property type="entry name" value="GABABRECEPTR"/>
</dbReference>
<evidence type="ECO:0000256" key="3">
    <source>
        <dbReference type="ARBA" id="ARBA00022448"/>
    </source>
</evidence>
<dbReference type="InterPro" id="IPR001320">
    <property type="entry name" value="Iontro_rcpt_C"/>
</dbReference>
<evidence type="ECO:0000256" key="4">
    <source>
        <dbReference type="ARBA" id="ARBA00022692"/>
    </source>
</evidence>
<keyword evidence="18" id="KW-1185">Reference proteome</keyword>
<keyword evidence="6 14" id="KW-1133">Transmembrane helix</keyword>
<evidence type="ECO:0000256" key="12">
    <source>
        <dbReference type="ARBA" id="ARBA00023303"/>
    </source>
</evidence>
<dbReference type="EMBL" id="JBCNJP010000027">
    <property type="protein sequence ID" value="KAK9053342.1"/>
    <property type="molecule type" value="Genomic_DNA"/>
</dbReference>
<feature type="chain" id="PRO_5042845815" description="Glutamate receptor" evidence="15">
    <location>
        <begin position="22"/>
        <end position="895"/>
    </location>
</feature>
<feature type="transmembrane region" description="Helical" evidence="14">
    <location>
        <begin position="624"/>
        <end position="644"/>
    </location>
</feature>
<dbReference type="Pfam" id="PF01094">
    <property type="entry name" value="ANF_receptor"/>
    <property type="match status" value="1"/>
</dbReference>
<dbReference type="Gene3D" id="1.10.287.70">
    <property type="match status" value="1"/>
</dbReference>
<gene>
    <name evidence="17" type="ORF">SSX86_029975</name>
</gene>
<dbReference type="GO" id="GO:0015276">
    <property type="term" value="F:ligand-gated monoatomic ion channel activity"/>
    <property type="evidence" value="ECO:0007669"/>
    <property type="project" value="InterPro"/>
</dbReference>
<evidence type="ECO:0000256" key="13">
    <source>
        <dbReference type="PIRNR" id="PIRNR037090"/>
    </source>
</evidence>
<keyword evidence="11 13" id="KW-1071">Ligand-gated ion channel</keyword>
<evidence type="ECO:0000259" key="16">
    <source>
        <dbReference type="SMART" id="SM00079"/>
    </source>
</evidence>
<evidence type="ECO:0000256" key="8">
    <source>
        <dbReference type="ARBA" id="ARBA00023136"/>
    </source>
</evidence>
<dbReference type="FunFam" id="3.40.50.2300:FF:000081">
    <property type="entry name" value="Glutamate receptor"/>
    <property type="match status" value="1"/>
</dbReference>
<proteinExistence type="inferred from homology"/>
<dbReference type="FunFam" id="1.10.287.70:FF:000037">
    <property type="entry name" value="Glutamate receptor"/>
    <property type="match status" value="1"/>
</dbReference>
<dbReference type="FunFam" id="3.40.190.10:FF:000054">
    <property type="entry name" value="Glutamate receptor"/>
    <property type="match status" value="1"/>
</dbReference>
<dbReference type="PRINTS" id="PR00248">
    <property type="entry name" value="GPCRMGR"/>
</dbReference>
<dbReference type="FunFam" id="3.40.190.10:FF:000175">
    <property type="entry name" value="Glutamate receptor"/>
    <property type="match status" value="1"/>
</dbReference>
<dbReference type="AlphaFoldDB" id="A0AAP0CFW8"/>
<keyword evidence="5 15" id="KW-0732">Signal</keyword>
<comment type="caution">
    <text evidence="17">The sequence shown here is derived from an EMBL/GenBank/DDBJ whole genome shotgun (WGS) entry which is preliminary data.</text>
</comment>
<dbReference type="GO" id="GO:0016020">
    <property type="term" value="C:membrane"/>
    <property type="evidence" value="ECO:0007669"/>
    <property type="project" value="UniProtKB-SubCell"/>
</dbReference>
<keyword evidence="12 13" id="KW-0407">Ion channel</keyword>
<keyword evidence="7 13" id="KW-0406">Ion transport</keyword>
<dbReference type="InterPro" id="IPR001828">
    <property type="entry name" value="ANF_lig-bd_rcpt"/>
</dbReference>
<accession>A0AAP0CFW8</accession>
<evidence type="ECO:0000256" key="15">
    <source>
        <dbReference type="SAM" id="SignalP"/>
    </source>
</evidence>
<reference evidence="17 18" key="1">
    <citation type="submission" date="2024-04" db="EMBL/GenBank/DDBJ databases">
        <title>The reference genome of an endangered Asteraceae, Deinandra increscens subsp. villosa, native to the Central Coast of California.</title>
        <authorList>
            <person name="Guilliams M."/>
            <person name="Hasenstab-Lehman K."/>
            <person name="Meyer R."/>
            <person name="Mcevoy S."/>
        </authorList>
    </citation>
    <scope>NUCLEOTIDE SEQUENCE [LARGE SCALE GENOMIC DNA]</scope>
    <source>
        <tissue evidence="17">Leaf</tissue>
    </source>
</reference>
<dbReference type="InterPro" id="IPR017103">
    <property type="entry name" value="Iontropic_Glu_rcpt_pln"/>
</dbReference>
<evidence type="ECO:0000256" key="1">
    <source>
        <dbReference type="ARBA" id="ARBA00004141"/>
    </source>
</evidence>
<feature type="domain" description="Ionotropic glutamate receptor C-terminal" evidence="16">
    <location>
        <begin position="444"/>
        <end position="786"/>
    </location>
</feature>
<protein>
    <recommendedName>
        <fullName evidence="13">Glutamate receptor</fullName>
    </recommendedName>
</protein>
<dbReference type="InterPro" id="IPR028082">
    <property type="entry name" value="Peripla_BP_I"/>
</dbReference>
<dbReference type="CDD" id="cd13686">
    <property type="entry name" value="GluR_Plant"/>
    <property type="match status" value="1"/>
</dbReference>
<evidence type="ECO:0000313" key="17">
    <source>
        <dbReference type="EMBL" id="KAK9053342.1"/>
    </source>
</evidence>
<keyword evidence="3 13" id="KW-0813">Transport</keyword>
<evidence type="ECO:0000256" key="2">
    <source>
        <dbReference type="ARBA" id="ARBA00008685"/>
    </source>
</evidence>
<dbReference type="SUPFAM" id="SSF53850">
    <property type="entry name" value="Periplasmic binding protein-like II"/>
    <property type="match status" value="1"/>
</dbReference>
<dbReference type="CDD" id="cd19990">
    <property type="entry name" value="PBP1_GABAb_receptor_plant"/>
    <property type="match status" value="1"/>
</dbReference>
<feature type="transmembrane region" description="Helical" evidence="14">
    <location>
        <begin position="566"/>
        <end position="584"/>
    </location>
</feature>
<comment type="subcellular location">
    <subcellularLocation>
        <location evidence="1">Membrane</location>
        <topology evidence="1">Multi-pass membrane protein</topology>
    </subcellularLocation>
</comment>
<comment type="function">
    <text evidence="13">Glutamate-gated receptor that probably acts as non-selective cation channel.</text>
</comment>
<dbReference type="SUPFAM" id="SSF53822">
    <property type="entry name" value="Periplasmic binding protein-like I"/>
    <property type="match status" value="1"/>
</dbReference>
<dbReference type="Gene3D" id="3.40.50.2300">
    <property type="match status" value="2"/>
</dbReference>
<organism evidence="17 18">
    <name type="scientific">Deinandra increscens subsp. villosa</name>
    <dbReference type="NCBI Taxonomy" id="3103831"/>
    <lineage>
        <taxon>Eukaryota</taxon>
        <taxon>Viridiplantae</taxon>
        <taxon>Streptophyta</taxon>
        <taxon>Embryophyta</taxon>
        <taxon>Tracheophyta</taxon>
        <taxon>Spermatophyta</taxon>
        <taxon>Magnoliopsida</taxon>
        <taxon>eudicotyledons</taxon>
        <taxon>Gunneridae</taxon>
        <taxon>Pentapetalae</taxon>
        <taxon>asterids</taxon>
        <taxon>campanulids</taxon>
        <taxon>Asterales</taxon>
        <taxon>Asteraceae</taxon>
        <taxon>Asteroideae</taxon>
        <taxon>Heliantheae alliance</taxon>
        <taxon>Madieae</taxon>
        <taxon>Madiinae</taxon>
        <taxon>Deinandra</taxon>
    </lineage>
</organism>
<dbReference type="InterPro" id="IPR044440">
    <property type="entry name" value="GABAb_receptor_plant_PBP1"/>
</dbReference>
<dbReference type="Pfam" id="PF00060">
    <property type="entry name" value="Lig_chan"/>
    <property type="match status" value="1"/>
</dbReference>
<evidence type="ECO:0000256" key="9">
    <source>
        <dbReference type="ARBA" id="ARBA00023170"/>
    </source>
</evidence>
<dbReference type="Proteomes" id="UP001408789">
    <property type="component" value="Unassembled WGS sequence"/>
</dbReference>
<evidence type="ECO:0000256" key="7">
    <source>
        <dbReference type="ARBA" id="ARBA00023065"/>
    </source>
</evidence>
<evidence type="ECO:0000256" key="10">
    <source>
        <dbReference type="ARBA" id="ARBA00023180"/>
    </source>
</evidence>
<dbReference type="InterPro" id="IPR019594">
    <property type="entry name" value="Glu/Gly-bd"/>
</dbReference>
<feature type="signal peptide" evidence="15">
    <location>
        <begin position="1"/>
        <end position="21"/>
    </location>
</feature>
<dbReference type="PANTHER" id="PTHR18966">
    <property type="entry name" value="IONOTROPIC GLUTAMATE RECEPTOR"/>
    <property type="match status" value="1"/>
</dbReference>
<evidence type="ECO:0000256" key="6">
    <source>
        <dbReference type="ARBA" id="ARBA00022989"/>
    </source>
</evidence>
<evidence type="ECO:0000256" key="14">
    <source>
        <dbReference type="SAM" id="Phobius"/>
    </source>
</evidence>
<dbReference type="Pfam" id="PF10613">
    <property type="entry name" value="Lig_chan-Glu_bd"/>
    <property type="match status" value="1"/>
</dbReference>
<evidence type="ECO:0000313" key="18">
    <source>
        <dbReference type="Proteomes" id="UP001408789"/>
    </source>
</evidence>
<evidence type="ECO:0000256" key="5">
    <source>
        <dbReference type="ARBA" id="ARBA00022729"/>
    </source>
</evidence>
<comment type="similarity">
    <text evidence="2 13">Belongs to the glutamate-gated ion channel (TC 1.A.10.1) family.</text>
</comment>
<keyword evidence="10" id="KW-0325">Glycoprotein</keyword>
<keyword evidence="8 13" id="KW-0472">Membrane</keyword>
<name>A0AAP0CFW8_9ASTR</name>
<dbReference type="Gene3D" id="3.40.190.10">
    <property type="entry name" value="Periplasmic binding protein-like II"/>
    <property type="match status" value="3"/>
</dbReference>
<keyword evidence="9 13" id="KW-0675">Receptor</keyword>
<sequence>MEFTARLLLLLSLLSNTPAYSKRPDFVNVGALFSFDSVIGKAAKVAMETAVIDVNKDSRILNGTQMRLIMDDTNCSVFKSSIGAFQMLERDVVAIIGPQSSTVAHMISQIANGVQVPIVSYAATDPTLSSLQFPYFFRTTQSDSYQMAAMANLIDFYGWKEVIAIYTDDEYGRNGIFSLDDEVEKRKSKISYKLALPTDYNLDDINNVLNGSIPLGPRVYIIHINPDPALKFFQVANKLNMMTTDYVWLTTDWLCTTLSSFTPKDQSFLRIIEGVVGICQHTPQASPYKNFGLNFYGLNVYGLYAYDTVWAVAHTIDTFINQENNLTFTIVGSQFGKLKIFDGGKHFLKILSDTNFNGLTGPIHFDGDRNLVPYGYKIFNMVKLAVHNVGYWSNHSGLSVKPPEFVKVAKTSSSVSNDKLDVITWPGGKTERPRGWVIGDTERPLRIGIPKRASFVKFVTELSNHTIEGYCIDVFKEALKLVPYELPYRFVPFGDGLSNPSYDDLVKFVKDDVFDGAVGDIAIVTNRTRIVDYTQPYATTGLVIVVPINNSKASTWVFLRPFTIEMWVVTAAAFVLIAIVIWLLEHRVNDDFRGPLKRQLITIFLFSFSTLFKRNQEDTVSPLGRLVMVVWLFLLMVITSSYTASLTSILTVEQLSSPITGIDSLVATRLPIGYQVGSFAYTYLAESLFVPRSSLIPLGSPDEYEKALRLGPHNGGVAAIVDELPYVELFLLDRDDFAIVGQPFTRSGWGFAFKRDSPLATTLSLSIMQLSENGKLQEIHDKWLCERGCSSSAGLENEPNQLQMSSFYGLYMICGIFSLSAFVLFLLQTVRQYIYYKQQQMLDPSSPSFPASSSSSRRGCYGVLFNFCDFIDEKEEAIKNMFKKDDDNHQGSQAV</sequence>